<dbReference type="SUPFAM" id="SSF56935">
    <property type="entry name" value="Porins"/>
    <property type="match status" value="1"/>
</dbReference>
<dbReference type="InterPro" id="IPR012910">
    <property type="entry name" value="Plug_dom"/>
</dbReference>
<reference evidence="5 6" key="1">
    <citation type="submission" date="2018-09" db="EMBL/GenBank/DDBJ databases">
        <title>Insights into the microbiota of Asian seabass (Lates calcarifer) with tenacibaculosis symptoms and description of sp. nov. Tenacibaculum singaporense.</title>
        <authorList>
            <person name="Miyake S."/>
            <person name="Soh M."/>
            <person name="Azman M.N."/>
            <person name="Ngoh S.Y."/>
            <person name="Orban L."/>
        </authorList>
    </citation>
    <scope>NUCLEOTIDE SEQUENCE [LARGE SCALE GENOMIC DNA]</scope>
    <source>
        <strain evidence="5 6">DSM 106434</strain>
    </source>
</reference>
<dbReference type="InterPro" id="IPR037066">
    <property type="entry name" value="Plug_dom_sf"/>
</dbReference>
<organism evidence="5 6">
    <name type="scientific">Tenacibaculum singaporense</name>
    <dbReference type="NCBI Taxonomy" id="2358479"/>
    <lineage>
        <taxon>Bacteria</taxon>
        <taxon>Pseudomonadati</taxon>
        <taxon>Bacteroidota</taxon>
        <taxon>Flavobacteriia</taxon>
        <taxon>Flavobacteriales</taxon>
        <taxon>Flavobacteriaceae</taxon>
        <taxon>Tenacibaculum</taxon>
    </lineage>
</organism>
<dbReference type="InterPro" id="IPR036942">
    <property type="entry name" value="Beta-barrel_TonB_sf"/>
</dbReference>
<sequence>MNNNKPYFFLILIWSFCFDIQAQTDPKKVPLKTVLEQIANSYSIQFNYNSSLIKNVYISSPIPNKLSLDNKLKKLEAQTGFIFTRLDPQIVGISSPVIICGYLKDSTTKAPLVGATIKTNNNYTVTDNHGFFELKTRSSSEKVNIRFIGYQTIDKLASELSSKNCETIYLNEHQELISNITINGYLVKGIDKTIDGNTVIDFSKFTLLPGLIESDVLQTVQALPGIQSVDETVSNITIRGGSHDQNLILWDGIKMYQTGHFFGLISSFNPKITQTTHVINNGSDASYSNGVSGTIHMKTNTALQTDFTGSFSLNFINANIFADIPLGKKSSLQVAARRSIDDWIKTPTYHNYFKRVTQSTEIENNDKNVTNSNQEFNFYDTSLRWLYTPTNKDIIRVNFILIDNYLTFDETAVVNSSTETKQSSLSQQSIAGGIHYHRKWNPKFSTTLQIYETDYNLQAINANILDNQRFLQENIVSETGVKLEGSYIKNSWKYNGGYDFVETQITNRNDVDNPRFIRLYSNVIREHAVFGQTQYQNSNSKITIKPGLRVNYIEKFNQVLIEPRLSIHKKISNALSIEVLGEFKHQNVSQVINFQNDFLGIEKRRWQLSDNDSIPVLKSKQASVGFTYKKKQWLIDATGYYKNVDGITTQSQSFTTKYEFHKNKGSYDAFGIDFLLRKNFKNLNTWLSYSFIQNTYSFDDLIEHQFPSNFDITHAITMGSTYSNKLFNISLGLNYTSGKPTSQPVSGNEIVDNKINYGIANNSRLDNYLRADASALYKKQLTDDMSVNIGVSVWNLFNTKNTINNYYRVENNNANKYSRYSLGSTPNFLLKLNF</sequence>
<evidence type="ECO:0000256" key="2">
    <source>
        <dbReference type="ARBA" id="ARBA00023136"/>
    </source>
</evidence>
<dbReference type="RefSeq" id="WP_125066541.1">
    <property type="nucleotide sequence ID" value="NZ_CP032548.1"/>
</dbReference>
<keyword evidence="6" id="KW-1185">Reference proteome</keyword>
<keyword evidence="2" id="KW-0472">Membrane</keyword>
<keyword evidence="3" id="KW-0998">Cell outer membrane</keyword>
<evidence type="ECO:0000259" key="4">
    <source>
        <dbReference type="Pfam" id="PF07715"/>
    </source>
</evidence>
<dbReference type="Pfam" id="PF07715">
    <property type="entry name" value="Plug"/>
    <property type="match status" value="1"/>
</dbReference>
<evidence type="ECO:0000256" key="1">
    <source>
        <dbReference type="ARBA" id="ARBA00004442"/>
    </source>
</evidence>
<dbReference type="EMBL" id="CP032548">
    <property type="protein sequence ID" value="AZJ34707.1"/>
    <property type="molecule type" value="Genomic_DNA"/>
</dbReference>
<dbReference type="AlphaFoldDB" id="A0A3Q8RRL7"/>
<dbReference type="KEGG" id="tsig:D6T69_03855"/>
<dbReference type="Pfam" id="PF13715">
    <property type="entry name" value="CarbopepD_reg_2"/>
    <property type="match status" value="1"/>
</dbReference>
<name>A0A3Q8RRL7_9FLAO</name>
<evidence type="ECO:0000256" key="3">
    <source>
        <dbReference type="ARBA" id="ARBA00023237"/>
    </source>
</evidence>
<dbReference type="Gene3D" id="2.170.130.10">
    <property type="entry name" value="TonB-dependent receptor, plug domain"/>
    <property type="match status" value="1"/>
</dbReference>
<dbReference type="Proteomes" id="UP000274593">
    <property type="component" value="Chromosome"/>
</dbReference>
<accession>A0A3Q8RRL7</accession>
<dbReference type="InterPro" id="IPR008969">
    <property type="entry name" value="CarboxyPept-like_regulatory"/>
</dbReference>
<protein>
    <submittedName>
        <fullName evidence="5">TonB-dependent receptor</fullName>
    </submittedName>
</protein>
<dbReference type="Gene3D" id="2.40.170.20">
    <property type="entry name" value="TonB-dependent receptor, beta-barrel domain"/>
    <property type="match status" value="1"/>
</dbReference>
<dbReference type="SUPFAM" id="SSF49464">
    <property type="entry name" value="Carboxypeptidase regulatory domain-like"/>
    <property type="match status" value="1"/>
</dbReference>
<gene>
    <name evidence="5" type="ORF">D6T69_03855</name>
</gene>
<dbReference type="GO" id="GO:0009279">
    <property type="term" value="C:cell outer membrane"/>
    <property type="evidence" value="ECO:0007669"/>
    <property type="project" value="UniProtKB-SubCell"/>
</dbReference>
<proteinExistence type="predicted"/>
<keyword evidence="5" id="KW-0675">Receptor</keyword>
<evidence type="ECO:0000313" key="6">
    <source>
        <dbReference type="Proteomes" id="UP000274593"/>
    </source>
</evidence>
<feature type="domain" description="TonB-dependent receptor plug" evidence="4">
    <location>
        <begin position="215"/>
        <end position="293"/>
    </location>
</feature>
<comment type="subcellular location">
    <subcellularLocation>
        <location evidence="1">Cell outer membrane</location>
    </subcellularLocation>
</comment>
<evidence type="ECO:0000313" key="5">
    <source>
        <dbReference type="EMBL" id="AZJ34707.1"/>
    </source>
</evidence>